<reference evidence="1 2" key="1">
    <citation type="submission" date="2013-10" db="EMBL/GenBank/DDBJ databases">
        <title>Antibiotic resistance diversity of beta-lactamase producers in the General Hospital Vienna.</title>
        <authorList>
            <person name="Barisic I."/>
            <person name="Mitteregger D."/>
            <person name="Hirschl A.M."/>
            <person name="Noehammer C."/>
            <person name="Wiesinger-Mayr H."/>
        </authorList>
    </citation>
    <scope>NUCLEOTIDE SEQUENCE [LARGE SCALE GENOMIC DNA]</scope>
    <source>
        <strain evidence="1 2">ISC11</strain>
    </source>
</reference>
<dbReference type="AlphaFoldDB" id="A0A133LHH6"/>
<evidence type="ECO:0000313" key="2">
    <source>
        <dbReference type="Proteomes" id="UP000019194"/>
    </source>
</evidence>
<dbReference type="EMBL" id="CBWP010000039">
    <property type="protein sequence ID" value="CDL38268.1"/>
    <property type="molecule type" value="Genomic_DNA"/>
</dbReference>
<protein>
    <submittedName>
        <fullName evidence="1">Uncharacterized protein</fullName>
    </submittedName>
</protein>
<accession>A0A133LHH6</accession>
<evidence type="ECO:0000313" key="1">
    <source>
        <dbReference type="EMBL" id="CDL38268.1"/>
    </source>
</evidence>
<dbReference type="Proteomes" id="UP000019194">
    <property type="component" value="Unassembled WGS sequence"/>
</dbReference>
<name>A0A133LHH6_CITFR</name>
<organism evidence="1 2">
    <name type="scientific">Citrobacter freundii</name>
    <dbReference type="NCBI Taxonomy" id="546"/>
    <lineage>
        <taxon>Bacteria</taxon>
        <taxon>Pseudomonadati</taxon>
        <taxon>Pseudomonadota</taxon>
        <taxon>Gammaproteobacteria</taxon>
        <taxon>Enterobacterales</taxon>
        <taxon>Enterobacteriaceae</taxon>
        <taxon>Citrobacter</taxon>
        <taxon>Citrobacter freundii complex</taxon>
    </lineage>
</organism>
<sequence length="40" mass="4576">MLLPLNEIARLVSHCAAIFCHFRVKDKIYLQYAIVTLSAL</sequence>
<comment type="caution">
    <text evidence="1">The sequence shown here is derived from an EMBL/GenBank/DDBJ whole genome shotgun (WGS) entry which is preliminary data.</text>
</comment>
<proteinExistence type="predicted"/>